<evidence type="ECO:0000256" key="8">
    <source>
        <dbReference type="RuleBase" id="RU361233"/>
    </source>
</evidence>
<feature type="transmembrane region" description="Helical" evidence="8">
    <location>
        <begin position="422"/>
        <end position="446"/>
    </location>
</feature>
<dbReference type="PANTHER" id="PTHR33573:SF50">
    <property type="entry name" value="CASP-LIKE PROTEIN 4A3"/>
    <property type="match status" value="1"/>
</dbReference>
<evidence type="ECO:0000256" key="9">
    <source>
        <dbReference type="SAM" id="MobiDB-lite"/>
    </source>
</evidence>
<name>I1HQ27_BRADI</name>
<evidence type="ECO:0000256" key="3">
    <source>
        <dbReference type="ARBA" id="ARBA00011489"/>
    </source>
</evidence>
<gene>
    <name evidence="12" type="primary">LOC100843461</name>
    <name evidence="11" type="ORF">BRADI_2g45680v3</name>
</gene>
<dbReference type="KEGG" id="bdi:100843461"/>
<proteinExistence type="inferred from homology"/>
<feature type="region of interest" description="Disordered" evidence="9">
    <location>
        <begin position="1"/>
        <end position="234"/>
    </location>
</feature>
<dbReference type="AlphaFoldDB" id="I1HQ27"/>
<comment type="subunit">
    <text evidence="3 8">Homodimer and heterodimers.</text>
</comment>
<evidence type="ECO:0000313" key="11">
    <source>
        <dbReference type="EMBL" id="KQK09040.1"/>
    </source>
</evidence>
<dbReference type="OMA" id="HIIQAPW"/>
<evidence type="ECO:0000313" key="12">
    <source>
        <dbReference type="EnsemblPlants" id="KQK09040"/>
    </source>
</evidence>
<dbReference type="ExpressionAtlas" id="I1HQ27">
    <property type="expression patterns" value="baseline"/>
</dbReference>
<evidence type="ECO:0000256" key="6">
    <source>
        <dbReference type="ARBA" id="ARBA00022989"/>
    </source>
</evidence>
<dbReference type="GeneID" id="100843461"/>
<feature type="compositionally biased region" description="Pro residues" evidence="9">
    <location>
        <begin position="72"/>
        <end position="83"/>
    </location>
</feature>
<keyword evidence="5 8" id="KW-0812">Transmembrane</keyword>
<feature type="transmembrane region" description="Helical" evidence="8">
    <location>
        <begin position="305"/>
        <end position="325"/>
    </location>
</feature>
<dbReference type="eggNOG" id="ENOG502QW75">
    <property type="taxonomic scope" value="Eukaryota"/>
</dbReference>
<keyword evidence="4 8" id="KW-1003">Cell membrane</keyword>
<feature type="compositionally biased region" description="Polar residues" evidence="9">
    <location>
        <begin position="225"/>
        <end position="234"/>
    </location>
</feature>
<dbReference type="EnsemblPlants" id="KQK09040">
    <property type="protein sequence ID" value="KQK09040"/>
    <property type="gene ID" value="BRADI_2g45680v3"/>
</dbReference>
<evidence type="ECO:0000256" key="7">
    <source>
        <dbReference type="ARBA" id="ARBA00023136"/>
    </source>
</evidence>
<feature type="transmembrane region" description="Helical" evidence="8">
    <location>
        <begin position="345"/>
        <end position="365"/>
    </location>
</feature>
<dbReference type="HOGENOM" id="CLU_048961_0_0_1"/>
<feature type="compositionally biased region" description="Pro residues" evidence="9">
    <location>
        <begin position="18"/>
        <end position="64"/>
    </location>
</feature>
<dbReference type="EMBL" id="CM000881">
    <property type="protein sequence ID" value="KQK09040.1"/>
    <property type="molecule type" value="Genomic_DNA"/>
</dbReference>
<feature type="domain" description="Casparian strip membrane protein" evidence="10">
    <location>
        <begin position="299"/>
        <end position="433"/>
    </location>
</feature>
<keyword evidence="6 8" id="KW-1133">Transmembrane helix</keyword>
<evidence type="ECO:0000256" key="2">
    <source>
        <dbReference type="ARBA" id="ARBA00007651"/>
    </source>
</evidence>
<accession>I1HQ27</accession>
<comment type="similarity">
    <text evidence="2 8">Belongs to the Casparian strip membrane proteins (CASP) family.</text>
</comment>
<feature type="compositionally biased region" description="Pro residues" evidence="9">
    <location>
        <begin position="1"/>
        <end position="11"/>
    </location>
</feature>
<evidence type="ECO:0000313" key="13">
    <source>
        <dbReference type="Proteomes" id="UP000008810"/>
    </source>
</evidence>
<feature type="compositionally biased region" description="Pro residues" evidence="9">
    <location>
        <begin position="90"/>
        <end position="155"/>
    </location>
</feature>
<dbReference type="OrthoDB" id="672180at2759"/>
<evidence type="ECO:0000256" key="1">
    <source>
        <dbReference type="ARBA" id="ARBA00004651"/>
    </source>
</evidence>
<protein>
    <recommendedName>
        <fullName evidence="8">CASP-like protein</fullName>
    </recommendedName>
</protein>
<dbReference type="Proteomes" id="UP000008810">
    <property type="component" value="Chromosome 2"/>
</dbReference>
<evidence type="ECO:0000259" key="10">
    <source>
        <dbReference type="Pfam" id="PF04535"/>
    </source>
</evidence>
<dbReference type="InterPro" id="IPR006702">
    <property type="entry name" value="CASP_dom"/>
</dbReference>
<sequence length="450" mass="46142">MASPIRSPPPEQAAEAQAPPPPPPPPSQLPAVDPPHLSPDNPTPTGPTPPLAAAPATAAPPPPGGTGDSSPPSLPTAPTPPPETAVEAQAPPPPPPTSELPAVDPPRLPPDNPIPAPPLHATPATTAPPPSPPSPPKVVPTPPPLSTTNPSPPLSPGNQTSAPRPMPPPAPALAPTSPPPPAPVSPEAKSNQETDGAAGESENMTLAQTEEAIRPTPQKAAAVADSSTESPQKESALTIAKLLTGEDPAATEAKPAADKVAPVVVTGSVAAAGGGGGGGGVGSKRWLLGRVPEKVRRTELKRAELGFRVSAALFCLVSLSVMSAGTTPGWAGDTFRRYNEYRYTLAASVIAFTYSVFQLVAEVHYHVTGRRIIRTPWINYFNLAMDQVLAYLLLSASSAALSRNDVWVSRFGVDQFAKLINASASMAFLAFIALGLSSIISAYHVFSLIS</sequence>
<feature type="transmembrane region" description="Helical" evidence="8">
    <location>
        <begin position="377"/>
        <end position="402"/>
    </location>
</feature>
<dbReference type="PANTHER" id="PTHR33573">
    <property type="entry name" value="CASP-LIKE PROTEIN 4A4"/>
    <property type="match status" value="1"/>
</dbReference>
<comment type="subcellular location">
    <subcellularLocation>
        <location evidence="1 8">Cell membrane</location>
        <topology evidence="1 8">Multi-pass membrane protein</topology>
    </subcellularLocation>
</comment>
<keyword evidence="13" id="KW-1185">Reference proteome</keyword>
<dbReference type="RefSeq" id="XP_003569495.1">
    <property type="nucleotide sequence ID" value="XM_003569447.4"/>
</dbReference>
<evidence type="ECO:0000256" key="4">
    <source>
        <dbReference type="ARBA" id="ARBA00022475"/>
    </source>
</evidence>
<dbReference type="STRING" id="15368.I1HQ27"/>
<dbReference type="Gramene" id="KQK09040">
    <property type="protein sequence ID" value="KQK09040"/>
    <property type="gene ID" value="BRADI_2g45680v3"/>
</dbReference>
<dbReference type="GO" id="GO:0005886">
    <property type="term" value="C:plasma membrane"/>
    <property type="evidence" value="ECO:0007669"/>
    <property type="project" value="UniProtKB-SubCell"/>
</dbReference>
<reference evidence="11 12" key="1">
    <citation type="journal article" date="2010" name="Nature">
        <title>Genome sequencing and analysis of the model grass Brachypodium distachyon.</title>
        <authorList>
            <consortium name="International Brachypodium Initiative"/>
        </authorList>
    </citation>
    <scope>NUCLEOTIDE SEQUENCE [LARGE SCALE GENOMIC DNA]</scope>
    <source>
        <strain evidence="11">Bd21</strain>
        <strain evidence="12">cv. Bd21</strain>
    </source>
</reference>
<feature type="compositionally biased region" description="Pro residues" evidence="9">
    <location>
        <begin position="164"/>
        <end position="184"/>
    </location>
</feature>
<reference evidence="11" key="2">
    <citation type="submission" date="2017-06" db="EMBL/GenBank/DDBJ databases">
        <title>WGS assembly of Brachypodium distachyon.</title>
        <authorList>
            <consortium name="The International Brachypodium Initiative"/>
            <person name="Lucas S."/>
            <person name="Harmon-Smith M."/>
            <person name="Lail K."/>
            <person name="Tice H."/>
            <person name="Grimwood J."/>
            <person name="Bruce D."/>
            <person name="Barry K."/>
            <person name="Shu S."/>
            <person name="Lindquist E."/>
            <person name="Wang M."/>
            <person name="Pitluck S."/>
            <person name="Vogel J.P."/>
            <person name="Garvin D.F."/>
            <person name="Mockler T.C."/>
            <person name="Schmutz J."/>
            <person name="Rokhsar D."/>
            <person name="Bevan M.W."/>
        </authorList>
    </citation>
    <scope>NUCLEOTIDE SEQUENCE</scope>
    <source>
        <strain evidence="11">Bd21</strain>
    </source>
</reference>
<dbReference type="Pfam" id="PF04535">
    <property type="entry name" value="CASP_dom"/>
    <property type="match status" value="1"/>
</dbReference>
<evidence type="ECO:0000256" key="5">
    <source>
        <dbReference type="ARBA" id="ARBA00022692"/>
    </source>
</evidence>
<keyword evidence="7 8" id="KW-0472">Membrane</keyword>
<organism evidence="11">
    <name type="scientific">Brachypodium distachyon</name>
    <name type="common">Purple false brome</name>
    <name type="synonym">Trachynia distachya</name>
    <dbReference type="NCBI Taxonomy" id="15368"/>
    <lineage>
        <taxon>Eukaryota</taxon>
        <taxon>Viridiplantae</taxon>
        <taxon>Streptophyta</taxon>
        <taxon>Embryophyta</taxon>
        <taxon>Tracheophyta</taxon>
        <taxon>Spermatophyta</taxon>
        <taxon>Magnoliopsida</taxon>
        <taxon>Liliopsida</taxon>
        <taxon>Poales</taxon>
        <taxon>Poaceae</taxon>
        <taxon>BOP clade</taxon>
        <taxon>Pooideae</taxon>
        <taxon>Stipodae</taxon>
        <taxon>Brachypodieae</taxon>
        <taxon>Brachypodium</taxon>
    </lineage>
</organism>
<reference evidence="12" key="3">
    <citation type="submission" date="2018-08" db="UniProtKB">
        <authorList>
            <consortium name="EnsemblPlants"/>
        </authorList>
    </citation>
    <scope>IDENTIFICATION</scope>
    <source>
        <strain evidence="12">cv. Bd21</strain>
    </source>
</reference>